<evidence type="ECO:0000256" key="2">
    <source>
        <dbReference type="SAM" id="SignalP"/>
    </source>
</evidence>
<dbReference type="EMBL" id="CP139487">
    <property type="protein sequence ID" value="WPU64741.1"/>
    <property type="molecule type" value="Genomic_DNA"/>
</dbReference>
<dbReference type="Proteomes" id="UP001324634">
    <property type="component" value="Chromosome"/>
</dbReference>
<evidence type="ECO:0000313" key="4">
    <source>
        <dbReference type="Proteomes" id="UP001324634"/>
    </source>
</evidence>
<feature type="region of interest" description="Disordered" evidence="1">
    <location>
        <begin position="22"/>
        <end position="47"/>
    </location>
</feature>
<gene>
    <name evidence="3" type="ORF">SOO65_18775</name>
</gene>
<dbReference type="KEGG" id="psti:SOO65_18775"/>
<accession>A0AAX4HNK2</accession>
<feature type="chain" id="PRO_5043376939" description="MetA-pathway of phenol degradation" evidence="2">
    <location>
        <begin position="22"/>
        <end position="318"/>
    </location>
</feature>
<evidence type="ECO:0000256" key="1">
    <source>
        <dbReference type="SAM" id="MobiDB-lite"/>
    </source>
</evidence>
<organism evidence="3 4">
    <name type="scientific">Peredibacter starrii</name>
    <dbReference type="NCBI Taxonomy" id="28202"/>
    <lineage>
        <taxon>Bacteria</taxon>
        <taxon>Pseudomonadati</taxon>
        <taxon>Bdellovibrionota</taxon>
        <taxon>Bacteriovoracia</taxon>
        <taxon>Bacteriovoracales</taxon>
        <taxon>Bacteriovoracaceae</taxon>
        <taxon>Peredibacter</taxon>
    </lineage>
</organism>
<reference evidence="3 4" key="1">
    <citation type="submission" date="2023-11" db="EMBL/GenBank/DDBJ databases">
        <title>Peredibacter starrii A3.12.</title>
        <authorList>
            <person name="Mitchell R.J."/>
        </authorList>
    </citation>
    <scope>NUCLEOTIDE SEQUENCE [LARGE SCALE GENOMIC DNA]</scope>
    <source>
        <strain evidence="3 4">A3.12</strain>
    </source>
</reference>
<dbReference type="RefSeq" id="WP_321394097.1">
    <property type="nucleotide sequence ID" value="NZ_CP139487.1"/>
</dbReference>
<name>A0AAX4HNK2_9BACT</name>
<feature type="signal peptide" evidence="2">
    <location>
        <begin position="1"/>
        <end position="21"/>
    </location>
</feature>
<evidence type="ECO:0008006" key="5">
    <source>
        <dbReference type="Google" id="ProtNLM"/>
    </source>
</evidence>
<keyword evidence="2" id="KW-0732">Signal</keyword>
<dbReference type="AlphaFoldDB" id="A0AAX4HNK2"/>
<proteinExistence type="predicted"/>
<sequence length="318" mass="35890">MSKIIGLLVLIAIPTMGMAQATKTEKKEKEAEQTITKPAEAKPDEADQVITNRRLRADAGSLSKWSASMYFNYQGGSLANPTQPERPNITNGKDALTLQSLAGELGVRYRLTALDSITASTGFFMTTPFHDEIDTDNPALKKNFDDNSQELNFADPFLKYVHLDRVFGMQSVTTLKPTWITNNQQTDLGYKASYFLSQVFMKDYGTTGFSYGLAFQGTWYDFSENNKNTSHNVIGLYPAAEYVINDTFNLRTVFGWQVYEQYRTQETGTWTKRKVYQSVGLGISVTRDIFLYPNIQFIPSDIRLDRTNIAISANINLF</sequence>
<keyword evidence="4" id="KW-1185">Reference proteome</keyword>
<evidence type="ECO:0000313" key="3">
    <source>
        <dbReference type="EMBL" id="WPU64741.1"/>
    </source>
</evidence>
<protein>
    <recommendedName>
        <fullName evidence="5">MetA-pathway of phenol degradation</fullName>
    </recommendedName>
</protein>
<feature type="compositionally biased region" description="Basic and acidic residues" evidence="1">
    <location>
        <begin position="23"/>
        <end position="32"/>
    </location>
</feature>